<dbReference type="InterPro" id="IPR016187">
    <property type="entry name" value="CTDL_fold"/>
</dbReference>
<dbReference type="InterPro" id="IPR050111">
    <property type="entry name" value="C-type_lectin/snaclec_domain"/>
</dbReference>
<reference evidence="2" key="1">
    <citation type="submission" date="2018-05" db="EMBL/GenBank/DDBJ databases">
        <authorList>
            <person name="Lanie J.A."/>
            <person name="Ng W.-L."/>
            <person name="Kazmierczak K.M."/>
            <person name="Andrzejewski T.M."/>
            <person name="Davidsen T.M."/>
            <person name="Wayne K.J."/>
            <person name="Tettelin H."/>
            <person name="Glass J.I."/>
            <person name="Rusch D."/>
            <person name="Podicherti R."/>
            <person name="Tsui H.-C.T."/>
            <person name="Winkler M.E."/>
        </authorList>
    </citation>
    <scope>NUCLEOTIDE SEQUENCE</scope>
</reference>
<accession>A0A382S0A5</accession>
<evidence type="ECO:0000313" key="2">
    <source>
        <dbReference type="EMBL" id="SVD03303.1"/>
    </source>
</evidence>
<proteinExistence type="predicted"/>
<dbReference type="Gene3D" id="3.10.100.10">
    <property type="entry name" value="Mannose-Binding Protein A, subunit A"/>
    <property type="match status" value="1"/>
</dbReference>
<dbReference type="InterPro" id="IPR016186">
    <property type="entry name" value="C-type_lectin-like/link_sf"/>
</dbReference>
<dbReference type="InterPro" id="IPR001304">
    <property type="entry name" value="C-type_lectin-like"/>
</dbReference>
<feature type="non-terminal residue" evidence="2">
    <location>
        <position position="1"/>
    </location>
</feature>
<dbReference type="SMART" id="SM00034">
    <property type="entry name" value="CLECT"/>
    <property type="match status" value="1"/>
</dbReference>
<dbReference type="SUPFAM" id="SSF56436">
    <property type="entry name" value="C-type lectin-like"/>
    <property type="match status" value="1"/>
</dbReference>
<protein>
    <recommendedName>
        <fullName evidence="1">C-type lectin domain-containing protein</fullName>
    </recommendedName>
</protein>
<feature type="domain" description="C-type lectin" evidence="1">
    <location>
        <begin position="161"/>
        <end position="274"/>
    </location>
</feature>
<dbReference type="PANTHER" id="PTHR22803">
    <property type="entry name" value="MANNOSE, PHOSPHOLIPASE, LECTIN RECEPTOR RELATED"/>
    <property type="match status" value="1"/>
</dbReference>
<evidence type="ECO:0000259" key="1">
    <source>
        <dbReference type="PROSITE" id="PS50041"/>
    </source>
</evidence>
<name>A0A382S0A5_9ZZZZ</name>
<dbReference type="PROSITE" id="PS50041">
    <property type="entry name" value="C_TYPE_LECTIN_2"/>
    <property type="match status" value="1"/>
</dbReference>
<gene>
    <name evidence="2" type="ORF">METZ01_LOCUS356157</name>
</gene>
<dbReference type="Pfam" id="PF00059">
    <property type="entry name" value="Lectin_C"/>
    <property type="match status" value="1"/>
</dbReference>
<feature type="non-terminal residue" evidence="2">
    <location>
        <position position="316"/>
    </location>
</feature>
<dbReference type="AlphaFoldDB" id="A0A382S0A5"/>
<organism evidence="2">
    <name type="scientific">marine metagenome</name>
    <dbReference type="NCBI Taxonomy" id="408172"/>
    <lineage>
        <taxon>unclassified sequences</taxon>
        <taxon>metagenomes</taxon>
        <taxon>ecological metagenomes</taxon>
    </lineage>
</organism>
<dbReference type="EMBL" id="UINC01125461">
    <property type="protein sequence ID" value="SVD03303.1"/>
    <property type="molecule type" value="Genomic_DNA"/>
</dbReference>
<sequence>FTLSISGGVATLTSATPTSISESAGNQYTLGVSSSGTPNGSEVITVVPSSSSAIFDANGTASSTTQSNNTVNFNEKVAPTITATNMTPNYTEEVGSILYVNNSITVAMNEEVFASYSNGTASGALVAADFVYSLSGGEATLASTTPSSILGPVEFISIGTYNGHSYYRSSSATSWYKAKQLCENAGGYLAVITSEGENDFIQENFGRNSHFWIGLTDEDTEGTHVWVTGETFSYTNWNSGEPNNDPSQHYGGMYYNTGLWWDDHGSDNYYYLLEMPSTSPTFSYKYTLGVDYNGLPNGYERLSVSPAENSIYDAGG</sequence>